<dbReference type="PANTHER" id="PTHR33525">
    <property type="match status" value="1"/>
</dbReference>
<dbReference type="Gene3D" id="1.10.3210.10">
    <property type="entry name" value="Hypothetical protein af1432"/>
    <property type="match status" value="1"/>
</dbReference>
<evidence type="ECO:0000259" key="1">
    <source>
        <dbReference type="PROSITE" id="PS50883"/>
    </source>
</evidence>
<dbReference type="PANTHER" id="PTHR33525:SF4">
    <property type="entry name" value="CYCLIC DI-GMP PHOSPHODIESTERASE CDGJ"/>
    <property type="match status" value="1"/>
</dbReference>
<dbReference type="PROSITE" id="PS50883">
    <property type="entry name" value="EAL"/>
    <property type="match status" value="1"/>
</dbReference>
<protein>
    <submittedName>
        <fullName evidence="3">EAL and modified HD-GYP domain-containing signal transduction protein</fullName>
    </submittedName>
</protein>
<dbReference type="InterPro" id="IPR052340">
    <property type="entry name" value="RNase_Y/CdgJ"/>
</dbReference>
<feature type="domain" description="HDOD" evidence="2">
    <location>
        <begin position="201"/>
        <end position="386"/>
    </location>
</feature>
<dbReference type="InterPro" id="IPR013976">
    <property type="entry name" value="HDOD"/>
</dbReference>
<sequence length="402" mass="45431">MIETVLMARQPIFDFNLKVIAYELLYRSCDGSNPMPLLNGDTASSRVILHSYTSVVEKGSVRALPAFINFTQRMLEGDVLPALSPNEIVIEILEDCEITPALVKSVRRLKKSGYKLALDDFVFSDNHIPLIELVDIIKIDIMALGLDGAKRQIELLSAYNVTLLAEKVETNVEFEECKKLGFKLFQGFFFSKPLLLKGHKSNGSKIVVSQFLAALYNPESSFDDLHEMLSHDPSFSYKLLRLTNSSAFGLKRKISSLKEAMILIGISELKKWATLILMAEDHGKPHELIRKVLITARFCENLSKLRKYSDPSQAFFTGLILNLDGLTNQSLDDIIHEIEIHDEIKDALLKRSGPLGFILNDAESFMQGSWHKNSEVELSFFNSCYHESLKWCNESIKLMGFD</sequence>
<organism evidence="3 4">
    <name type="scientific">Marinobacterium stanieri</name>
    <dbReference type="NCBI Taxonomy" id="49186"/>
    <lineage>
        <taxon>Bacteria</taxon>
        <taxon>Pseudomonadati</taxon>
        <taxon>Pseudomonadota</taxon>
        <taxon>Gammaproteobacteria</taxon>
        <taxon>Oceanospirillales</taxon>
        <taxon>Oceanospirillaceae</taxon>
        <taxon>Marinobacterium</taxon>
    </lineage>
</organism>
<reference evidence="4" key="1">
    <citation type="submission" date="2017-01" db="EMBL/GenBank/DDBJ databases">
        <authorList>
            <person name="Varghese N."/>
            <person name="Submissions S."/>
        </authorList>
    </citation>
    <scope>NUCLEOTIDE SEQUENCE [LARGE SCALE GENOMIC DNA]</scope>
    <source>
        <strain evidence="4">DSM 7027</strain>
    </source>
</reference>
<dbReference type="InterPro" id="IPR001633">
    <property type="entry name" value="EAL_dom"/>
</dbReference>
<dbReference type="SUPFAM" id="SSF141868">
    <property type="entry name" value="EAL domain-like"/>
    <property type="match status" value="1"/>
</dbReference>
<dbReference type="RefSeq" id="WP_076466374.1">
    <property type="nucleotide sequence ID" value="NZ_FTMN01000014.1"/>
</dbReference>
<dbReference type="SUPFAM" id="SSF109604">
    <property type="entry name" value="HD-domain/PDEase-like"/>
    <property type="match status" value="1"/>
</dbReference>
<evidence type="ECO:0000259" key="2">
    <source>
        <dbReference type="PROSITE" id="PS51833"/>
    </source>
</evidence>
<gene>
    <name evidence="3" type="ORF">SAMN05421647_11489</name>
</gene>
<evidence type="ECO:0000313" key="4">
    <source>
        <dbReference type="Proteomes" id="UP000186895"/>
    </source>
</evidence>
<evidence type="ECO:0000313" key="3">
    <source>
        <dbReference type="EMBL" id="SIR03111.1"/>
    </source>
</evidence>
<dbReference type="Pfam" id="PF08668">
    <property type="entry name" value="HDOD"/>
    <property type="match status" value="1"/>
</dbReference>
<dbReference type="Pfam" id="PF00563">
    <property type="entry name" value="EAL"/>
    <property type="match status" value="1"/>
</dbReference>
<dbReference type="STRING" id="49186.SAMN05421647_11489"/>
<dbReference type="InterPro" id="IPR035919">
    <property type="entry name" value="EAL_sf"/>
</dbReference>
<feature type="domain" description="EAL" evidence="1">
    <location>
        <begin position="1"/>
        <end position="207"/>
    </location>
</feature>
<dbReference type="Gene3D" id="3.20.20.450">
    <property type="entry name" value="EAL domain"/>
    <property type="match status" value="1"/>
</dbReference>
<dbReference type="PIRSF" id="PIRSF003180">
    <property type="entry name" value="DiGMPpdiest_YuxH"/>
    <property type="match status" value="1"/>
</dbReference>
<dbReference type="AlphaFoldDB" id="A0A1N6XLK8"/>
<proteinExistence type="predicted"/>
<accession>A0A1N6XLK8</accession>
<dbReference type="PROSITE" id="PS51833">
    <property type="entry name" value="HDOD"/>
    <property type="match status" value="1"/>
</dbReference>
<name>A0A1N6XLK8_9GAMM</name>
<dbReference type="EMBL" id="FTMN01000014">
    <property type="protein sequence ID" value="SIR03111.1"/>
    <property type="molecule type" value="Genomic_DNA"/>
</dbReference>
<dbReference type="InterPro" id="IPR014408">
    <property type="entry name" value="dGMP_Pdiesterase_EAL/HD-GYP"/>
</dbReference>
<keyword evidence="4" id="KW-1185">Reference proteome</keyword>
<dbReference type="SMART" id="SM00052">
    <property type="entry name" value="EAL"/>
    <property type="match status" value="1"/>
</dbReference>
<dbReference type="Proteomes" id="UP000186895">
    <property type="component" value="Unassembled WGS sequence"/>
</dbReference>